<sequence length="538" mass="59843">MQSKATNVIIFLADDLGFSDIGGYGGEIRTPNLDRLAGSGVKLSNFHNTPRCSPSRASLLTGIHPHQTGIGILTGSNAAEGGYAGNLNTRCATIAEVLKSNGYITAITGKWHLTNSPNVPNGAWPTDRGFDNFFGTLDGCATYFRPGTLTRGLENVELEADKNPDFFYTDAIATEAAKFIKERPSDKPYFLYVPFTAPHWPLHAREETIKSYAGTYDAGWDAIRAKRLERQKAMGIIPKETELSPRDARVLAWEEEPEKKWQARRMEVYAAMVTEMDTAIGKILDQVEKNNEWDNTIIIFLSDNGACAEALPLDDISEFRRAKNLISTRTRDGRKVVLGNDPDVMPGGEDTYACYGVGWANVSNTPFRLYKRYTHEGGVMSPFIIHWPEGKLNCGKVNTSTFQLVNVAPTLYDALGVTYPASLNGNALEPLVGGSMLPALQSSDTQSSQLWWEHIGNGAIIKGKWKLVRQYDWEWELYDLTTDRNELKDLSGANPQIVAELSVEWQKLADQYGVIPFRKTLEIYHKQGIRASDSNHHI</sequence>
<reference evidence="4" key="1">
    <citation type="submission" date="2020-05" db="EMBL/GenBank/DDBJ databases">
        <authorList>
            <person name="Chiriac C."/>
            <person name="Salcher M."/>
            <person name="Ghai R."/>
            <person name="Kavagutti S V."/>
        </authorList>
    </citation>
    <scope>NUCLEOTIDE SEQUENCE</scope>
</reference>
<dbReference type="Gene3D" id="3.40.720.10">
    <property type="entry name" value="Alkaline Phosphatase, subunit A"/>
    <property type="match status" value="1"/>
</dbReference>
<dbReference type="Gene3D" id="3.30.1120.10">
    <property type="match status" value="1"/>
</dbReference>
<accession>A0A6J6GZ15</accession>
<dbReference type="PANTHER" id="PTHR42693:SF53">
    <property type="entry name" value="ENDO-4-O-SULFATASE"/>
    <property type="match status" value="1"/>
</dbReference>
<comment type="similarity">
    <text evidence="1">Belongs to the sulfatase family.</text>
</comment>
<gene>
    <name evidence="4" type="ORF">UFOPK1824_01094</name>
</gene>
<dbReference type="SUPFAM" id="SSF53649">
    <property type="entry name" value="Alkaline phosphatase-like"/>
    <property type="match status" value="1"/>
</dbReference>
<dbReference type="GO" id="GO:0004065">
    <property type="term" value="F:arylsulfatase activity"/>
    <property type="evidence" value="ECO:0007669"/>
    <property type="project" value="TreeGrafter"/>
</dbReference>
<dbReference type="EMBL" id="CAEZUM010000088">
    <property type="protein sequence ID" value="CAB4606617.1"/>
    <property type="molecule type" value="Genomic_DNA"/>
</dbReference>
<dbReference type="InterPro" id="IPR017850">
    <property type="entry name" value="Alkaline_phosphatase_core_sf"/>
</dbReference>
<evidence type="ECO:0000256" key="2">
    <source>
        <dbReference type="ARBA" id="ARBA00022801"/>
    </source>
</evidence>
<dbReference type="AlphaFoldDB" id="A0A6J6GZ15"/>
<dbReference type="CDD" id="cd16025">
    <property type="entry name" value="PAS_like"/>
    <property type="match status" value="1"/>
</dbReference>
<name>A0A6J6GZ15_9ZZZZ</name>
<keyword evidence="2" id="KW-0378">Hydrolase</keyword>
<evidence type="ECO:0000259" key="3">
    <source>
        <dbReference type="Pfam" id="PF00884"/>
    </source>
</evidence>
<proteinExistence type="inferred from homology"/>
<evidence type="ECO:0000256" key="1">
    <source>
        <dbReference type="ARBA" id="ARBA00008779"/>
    </source>
</evidence>
<organism evidence="4">
    <name type="scientific">freshwater metagenome</name>
    <dbReference type="NCBI Taxonomy" id="449393"/>
    <lineage>
        <taxon>unclassified sequences</taxon>
        <taxon>metagenomes</taxon>
        <taxon>ecological metagenomes</taxon>
    </lineage>
</organism>
<feature type="domain" description="Sulfatase N-terminal" evidence="3">
    <location>
        <begin position="7"/>
        <end position="417"/>
    </location>
</feature>
<evidence type="ECO:0000313" key="4">
    <source>
        <dbReference type="EMBL" id="CAB4606617.1"/>
    </source>
</evidence>
<dbReference type="InterPro" id="IPR000917">
    <property type="entry name" value="Sulfatase_N"/>
</dbReference>
<protein>
    <submittedName>
        <fullName evidence="4">Unannotated protein</fullName>
    </submittedName>
</protein>
<dbReference type="Pfam" id="PF00884">
    <property type="entry name" value="Sulfatase"/>
    <property type="match status" value="1"/>
</dbReference>
<dbReference type="InterPro" id="IPR050738">
    <property type="entry name" value="Sulfatase"/>
</dbReference>
<dbReference type="PANTHER" id="PTHR42693">
    <property type="entry name" value="ARYLSULFATASE FAMILY MEMBER"/>
    <property type="match status" value="1"/>
</dbReference>